<dbReference type="SUPFAM" id="SSF56112">
    <property type="entry name" value="Protein kinase-like (PK-like)"/>
    <property type="match status" value="1"/>
</dbReference>
<feature type="transmembrane region" description="Helical" evidence="6">
    <location>
        <begin position="7"/>
        <end position="29"/>
    </location>
</feature>
<keyword evidence="4" id="KW-0067">ATP-binding</keyword>
<keyword evidence="2" id="KW-0547">Nucleotide-binding</keyword>
<dbReference type="Pfam" id="PF00069">
    <property type="entry name" value="Pkinase"/>
    <property type="match status" value="1"/>
</dbReference>
<dbReference type="GO" id="GO:0005524">
    <property type="term" value="F:ATP binding"/>
    <property type="evidence" value="ECO:0007669"/>
    <property type="project" value="UniProtKB-KW"/>
</dbReference>
<feature type="transmembrane region" description="Helical" evidence="6">
    <location>
        <begin position="222"/>
        <end position="238"/>
    </location>
</feature>
<dbReference type="PANTHER" id="PTHR11042">
    <property type="entry name" value="EUKARYOTIC TRANSLATION INITIATION FACTOR 2-ALPHA KINASE EIF2-ALPHA KINASE -RELATED"/>
    <property type="match status" value="1"/>
</dbReference>
<dbReference type="KEGG" id="mten:GWK48_07650"/>
<dbReference type="OrthoDB" id="41005at2157"/>
<dbReference type="PROSITE" id="PS00108">
    <property type="entry name" value="PROTEIN_KINASE_ST"/>
    <property type="match status" value="1"/>
</dbReference>
<feature type="domain" description="Protein kinase" evidence="7">
    <location>
        <begin position="532"/>
        <end position="848"/>
    </location>
</feature>
<evidence type="ECO:0000256" key="4">
    <source>
        <dbReference type="ARBA" id="ARBA00022840"/>
    </source>
</evidence>
<dbReference type="PROSITE" id="PS50011">
    <property type="entry name" value="PROTEIN_KINASE_DOM"/>
    <property type="match status" value="1"/>
</dbReference>
<dbReference type="Proteomes" id="UP000509301">
    <property type="component" value="Chromosome"/>
</dbReference>
<dbReference type="SMART" id="SM00220">
    <property type="entry name" value="S_TKc"/>
    <property type="match status" value="1"/>
</dbReference>
<feature type="transmembrane region" description="Helical" evidence="6">
    <location>
        <begin position="57"/>
        <end position="74"/>
    </location>
</feature>
<accession>A0A6N0NU10</accession>
<feature type="transmembrane region" description="Helical" evidence="6">
    <location>
        <begin position="135"/>
        <end position="152"/>
    </location>
</feature>
<name>A0A6N0NU10_9CREN</name>
<gene>
    <name evidence="8" type="ORF">GWK48_07650</name>
</gene>
<comment type="similarity">
    <text evidence="5">Belongs to the protein kinase superfamily. Ser/Thr protein kinase family. GCN2 subfamily.</text>
</comment>
<keyword evidence="3 8" id="KW-0418">Kinase</keyword>
<evidence type="ECO:0000313" key="8">
    <source>
        <dbReference type="EMBL" id="QKR00266.1"/>
    </source>
</evidence>
<feature type="transmembrane region" description="Helical" evidence="6">
    <location>
        <begin position="35"/>
        <end position="52"/>
    </location>
</feature>
<dbReference type="AlphaFoldDB" id="A0A6N0NU10"/>
<keyword evidence="6" id="KW-1133">Transmembrane helix</keyword>
<dbReference type="Gene3D" id="1.10.510.10">
    <property type="entry name" value="Transferase(Phosphotransferase) domain 1"/>
    <property type="match status" value="1"/>
</dbReference>
<dbReference type="InterPro" id="IPR008271">
    <property type="entry name" value="Ser/Thr_kinase_AS"/>
</dbReference>
<proteinExistence type="inferred from homology"/>
<dbReference type="InterPro" id="IPR011009">
    <property type="entry name" value="Kinase-like_dom_sf"/>
</dbReference>
<feature type="transmembrane region" description="Helical" evidence="6">
    <location>
        <begin position="159"/>
        <end position="179"/>
    </location>
</feature>
<dbReference type="InterPro" id="IPR017441">
    <property type="entry name" value="Protein_kinase_ATP_BS"/>
</dbReference>
<evidence type="ECO:0000256" key="5">
    <source>
        <dbReference type="ARBA" id="ARBA00037982"/>
    </source>
</evidence>
<evidence type="ECO:0000259" key="7">
    <source>
        <dbReference type="PROSITE" id="PS50011"/>
    </source>
</evidence>
<evidence type="ECO:0000313" key="9">
    <source>
        <dbReference type="Proteomes" id="UP000509301"/>
    </source>
</evidence>
<reference evidence="8 9" key="1">
    <citation type="submission" date="2020-02" db="EMBL/GenBank/DDBJ databases">
        <title>Comparative genome analysis reveals the metabolism and evolution of the thermophilic archaeal genus Metallosphaera.</title>
        <authorList>
            <person name="Jiang C."/>
        </authorList>
    </citation>
    <scope>NUCLEOTIDE SEQUENCE [LARGE SCALE GENOMIC DNA]</scope>
    <source>
        <strain evidence="8 9">Ric-A</strain>
    </source>
</reference>
<organism evidence="8 9">
    <name type="scientific">Metallosphaera tengchongensis</name>
    <dbReference type="NCBI Taxonomy" id="1532350"/>
    <lineage>
        <taxon>Archaea</taxon>
        <taxon>Thermoproteota</taxon>
        <taxon>Thermoprotei</taxon>
        <taxon>Sulfolobales</taxon>
        <taxon>Sulfolobaceae</taxon>
        <taxon>Metallosphaera</taxon>
    </lineage>
</organism>
<evidence type="ECO:0000256" key="3">
    <source>
        <dbReference type="ARBA" id="ARBA00022777"/>
    </source>
</evidence>
<keyword evidence="9" id="KW-1185">Reference proteome</keyword>
<feature type="transmembrane region" description="Helical" evidence="6">
    <location>
        <begin position="199"/>
        <end position="215"/>
    </location>
</feature>
<dbReference type="PROSITE" id="PS00107">
    <property type="entry name" value="PROTEIN_KINASE_ATP"/>
    <property type="match status" value="1"/>
</dbReference>
<sequence length="849" mass="93665">MVISNKAISVVYIILSIYFMLYLITQVMVTQEDLSNLYLFVAIFLSAISLSYYKPNFFVVPAFSIPGVALSLLSSSSQFSLNPSPLSLILGSVMMASSLGVSITGRNVSEPMLVPFIASVTAFLVSYSFSYFLPGNSLTLLAGVPLFLIPPLKATRRAWGLAVSVILSLLSTLISYDLVFSSAAFPLNGLILTISSPETWITYITVISLILILLGREKIPSLVFLAFSALIFLLPSSVPPASTLNFVFAPLLVGSSSLPWRNLEMELKVLGESLEVKFKSTGKESLFLDSKPLKFSCSSETCVSTSKVSPGEHVVKLCIGNECTSRKVMVNQPKTVPLSVGNKASPLTISTEVQGKKMIIKLNFSKKTGSFELKVNNEVIQTRRVNSTLYEAEYPLKSPGKYLVEVNRLSKGSSESYTKEVEVKSLEMTIEMKVEQRWPDLLITVETYVDGVRSSVDKIDIKVNGELVPFSNPDPGIYTAMVPTNKEGKYEIVVEAVKDKLSKTERKEVAVSIPSLRSWDPKSWVGRSIYGYEVEGILGIGGTSFVLLGSREKKRYAIKVVNIFPSSSGSQTRIGLSTFSDLSRESSKLQEISERSEEIVKLYGIYADVNTIAEILSGKTLLYLTNPPAIVMELMTGGTAEDLTSKQAVFLSSNWPEIVKTVFINIAKALYVVHSEDYVHLDVKPRNVFFSEDPGSVGSEVLDRLRSGKTKVKLGDLGSARRTGERISEYTGEYCPVDQVEAMLRGEGARPDMDVYALGATIYKLVNGSPLNPVEMVREMDTAVDLFLRRGDYRSSLQKAREAYKVAHASIQLSRFKEIEPLVKSMTHWDHTRRPSIKEVLDQLHGLSK</sequence>
<keyword evidence="6" id="KW-0812">Transmembrane</keyword>
<evidence type="ECO:0000256" key="1">
    <source>
        <dbReference type="ARBA" id="ARBA00022679"/>
    </source>
</evidence>
<keyword evidence="6" id="KW-0472">Membrane</keyword>
<dbReference type="GeneID" id="55641813"/>
<keyword evidence="1" id="KW-0808">Transferase</keyword>
<protein>
    <submittedName>
        <fullName evidence="8">Protein kinase</fullName>
    </submittedName>
</protein>
<dbReference type="InterPro" id="IPR050339">
    <property type="entry name" value="CC_SR_Kinase"/>
</dbReference>
<dbReference type="RefSeq" id="WP_174631081.1">
    <property type="nucleotide sequence ID" value="NZ_CP049074.1"/>
</dbReference>
<dbReference type="GO" id="GO:0004672">
    <property type="term" value="F:protein kinase activity"/>
    <property type="evidence" value="ECO:0007669"/>
    <property type="project" value="InterPro"/>
</dbReference>
<dbReference type="GO" id="GO:0005737">
    <property type="term" value="C:cytoplasm"/>
    <property type="evidence" value="ECO:0007669"/>
    <property type="project" value="TreeGrafter"/>
</dbReference>
<evidence type="ECO:0000256" key="6">
    <source>
        <dbReference type="SAM" id="Phobius"/>
    </source>
</evidence>
<evidence type="ECO:0000256" key="2">
    <source>
        <dbReference type="ARBA" id="ARBA00022741"/>
    </source>
</evidence>
<dbReference type="EMBL" id="CP049074">
    <property type="protein sequence ID" value="QKR00266.1"/>
    <property type="molecule type" value="Genomic_DNA"/>
</dbReference>
<dbReference type="InterPro" id="IPR000719">
    <property type="entry name" value="Prot_kinase_dom"/>
</dbReference>